<dbReference type="EMBL" id="DWWS01000052">
    <property type="protein sequence ID" value="HJC24973.1"/>
    <property type="molecule type" value="Genomic_DNA"/>
</dbReference>
<keyword evidence="1" id="KW-0805">Transcription regulation</keyword>
<dbReference type="SMART" id="SM00342">
    <property type="entry name" value="HTH_ARAC"/>
    <property type="match status" value="1"/>
</dbReference>
<evidence type="ECO:0000259" key="5">
    <source>
        <dbReference type="PROSITE" id="PS01124"/>
    </source>
</evidence>
<evidence type="ECO:0000313" key="6">
    <source>
        <dbReference type="EMBL" id="HJC24973.1"/>
    </source>
</evidence>
<dbReference type="InterPro" id="IPR050204">
    <property type="entry name" value="AraC_XylS_family_regulators"/>
</dbReference>
<dbReference type="Proteomes" id="UP000823891">
    <property type="component" value="Unassembled WGS sequence"/>
</dbReference>
<evidence type="ECO:0000256" key="3">
    <source>
        <dbReference type="ARBA" id="ARBA00023159"/>
    </source>
</evidence>
<dbReference type="PANTHER" id="PTHR46796">
    <property type="entry name" value="HTH-TYPE TRANSCRIPTIONAL ACTIVATOR RHAS-RELATED"/>
    <property type="match status" value="1"/>
</dbReference>
<keyword evidence="2" id="KW-0238">DNA-binding</keyword>
<dbReference type="PROSITE" id="PS01124">
    <property type="entry name" value="HTH_ARAC_FAMILY_2"/>
    <property type="match status" value="1"/>
</dbReference>
<dbReference type="Gene3D" id="1.10.10.60">
    <property type="entry name" value="Homeodomain-like"/>
    <property type="match status" value="1"/>
</dbReference>
<reference evidence="6" key="2">
    <citation type="submission" date="2021-04" db="EMBL/GenBank/DDBJ databases">
        <authorList>
            <person name="Gilroy R."/>
        </authorList>
    </citation>
    <scope>NUCLEOTIDE SEQUENCE</scope>
    <source>
        <strain evidence="6">USAMLcec2-132</strain>
    </source>
</reference>
<dbReference type="InterPro" id="IPR009057">
    <property type="entry name" value="Homeodomain-like_sf"/>
</dbReference>
<name>A0A9D2SQY4_9FIRM</name>
<dbReference type="InterPro" id="IPR018062">
    <property type="entry name" value="HTH_AraC-typ_CS"/>
</dbReference>
<proteinExistence type="predicted"/>
<gene>
    <name evidence="6" type="ORF">H9761_14935</name>
</gene>
<dbReference type="InterPro" id="IPR037923">
    <property type="entry name" value="HTH-like"/>
</dbReference>
<dbReference type="AlphaFoldDB" id="A0A9D2SQY4"/>
<dbReference type="SUPFAM" id="SSF51215">
    <property type="entry name" value="Regulatory protein AraC"/>
    <property type="match status" value="1"/>
</dbReference>
<feature type="domain" description="HTH araC/xylS-type" evidence="5">
    <location>
        <begin position="181"/>
        <end position="280"/>
    </location>
</feature>
<keyword evidence="4" id="KW-0804">Transcription</keyword>
<keyword evidence="3" id="KW-0010">Activator</keyword>
<dbReference type="GO" id="GO:0003700">
    <property type="term" value="F:DNA-binding transcription factor activity"/>
    <property type="evidence" value="ECO:0007669"/>
    <property type="project" value="InterPro"/>
</dbReference>
<dbReference type="PANTHER" id="PTHR46796:SF6">
    <property type="entry name" value="ARAC SUBFAMILY"/>
    <property type="match status" value="1"/>
</dbReference>
<dbReference type="Pfam" id="PF12833">
    <property type="entry name" value="HTH_18"/>
    <property type="match status" value="1"/>
</dbReference>
<dbReference type="InterPro" id="IPR018060">
    <property type="entry name" value="HTH_AraC"/>
</dbReference>
<accession>A0A9D2SQY4</accession>
<dbReference type="SUPFAM" id="SSF46689">
    <property type="entry name" value="Homeodomain-like"/>
    <property type="match status" value="1"/>
</dbReference>
<protein>
    <submittedName>
        <fullName evidence="6">Helix-turn-helix transcriptional regulator</fullName>
    </submittedName>
</protein>
<dbReference type="GO" id="GO:0043565">
    <property type="term" value="F:sequence-specific DNA binding"/>
    <property type="evidence" value="ECO:0007669"/>
    <property type="project" value="InterPro"/>
</dbReference>
<evidence type="ECO:0000313" key="7">
    <source>
        <dbReference type="Proteomes" id="UP000823891"/>
    </source>
</evidence>
<evidence type="ECO:0000256" key="2">
    <source>
        <dbReference type="ARBA" id="ARBA00023125"/>
    </source>
</evidence>
<evidence type="ECO:0000256" key="1">
    <source>
        <dbReference type="ARBA" id="ARBA00023015"/>
    </source>
</evidence>
<dbReference type="PROSITE" id="PS00041">
    <property type="entry name" value="HTH_ARAC_FAMILY_1"/>
    <property type="match status" value="1"/>
</dbReference>
<comment type="caution">
    <text evidence="6">The sequence shown here is derived from an EMBL/GenBank/DDBJ whole genome shotgun (WGS) entry which is preliminary data.</text>
</comment>
<organism evidence="6 7">
    <name type="scientific">Candidatus Eisenbergiella merdavium</name>
    <dbReference type="NCBI Taxonomy" id="2838551"/>
    <lineage>
        <taxon>Bacteria</taxon>
        <taxon>Bacillati</taxon>
        <taxon>Bacillota</taxon>
        <taxon>Clostridia</taxon>
        <taxon>Lachnospirales</taxon>
        <taxon>Lachnospiraceae</taxon>
        <taxon>Eisenbergiella</taxon>
    </lineage>
</organism>
<dbReference type="Gene3D" id="2.60.120.280">
    <property type="entry name" value="Regulatory protein AraC"/>
    <property type="match status" value="1"/>
</dbReference>
<evidence type="ECO:0000256" key="4">
    <source>
        <dbReference type="ARBA" id="ARBA00023163"/>
    </source>
</evidence>
<sequence length="282" mass="32451">MSVFLQVMQARQISSANHITMIHPTGHPDRVLAEHDFLYMLDGTWEIGEELPSGDKKQAFRLRTDDLLILPAGRHHYGITPCSPNNRHMYIHAIPLEGEVSANTDFPKERTMNGAAVFSSLIHCQDNPRIRSLFEEIISESWGSSPRREQKLSLLFSLLLCLLLEQQEKDESLSPALSLAGEVSRLIQTTPQTFFTGKELAERFYVCERTLTNHFKRAYGKTLYAYQMEVKLEMVRQFLLTQPGVKLHETALNFGFCDEFHLSRAFRRKYGLSPDQYRKKNS</sequence>
<reference evidence="6" key="1">
    <citation type="journal article" date="2021" name="PeerJ">
        <title>Extensive microbial diversity within the chicken gut microbiome revealed by metagenomics and culture.</title>
        <authorList>
            <person name="Gilroy R."/>
            <person name="Ravi A."/>
            <person name="Getino M."/>
            <person name="Pursley I."/>
            <person name="Horton D.L."/>
            <person name="Alikhan N.F."/>
            <person name="Baker D."/>
            <person name="Gharbi K."/>
            <person name="Hall N."/>
            <person name="Watson M."/>
            <person name="Adriaenssens E.M."/>
            <person name="Foster-Nyarko E."/>
            <person name="Jarju S."/>
            <person name="Secka A."/>
            <person name="Antonio M."/>
            <person name="Oren A."/>
            <person name="Chaudhuri R.R."/>
            <person name="La Ragione R."/>
            <person name="Hildebrand F."/>
            <person name="Pallen M.J."/>
        </authorList>
    </citation>
    <scope>NUCLEOTIDE SEQUENCE</scope>
    <source>
        <strain evidence="6">USAMLcec2-132</strain>
    </source>
</reference>